<evidence type="ECO:0000313" key="2">
    <source>
        <dbReference type="EMBL" id="PEQ23713.1"/>
    </source>
</evidence>
<organism evidence="1 3">
    <name type="scientific">[Clostridium] leptum DSM 753</name>
    <dbReference type="NCBI Taxonomy" id="428125"/>
    <lineage>
        <taxon>Bacteria</taxon>
        <taxon>Bacillati</taxon>
        <taxon>Bacillota</taxon>
        <taxon>Clostridia</taxon>
        <taxon>Eubacteriales</taxon>
        <taxon>Oscillospiraceae</taxon>
        <taxon>Oscillospiraceae incertae sedis</taxon>
    </lineage>
</organism>
<sequence>MRKEVYKVLCPKHIMFGDPSYFEDFKGAQRKKLTVDYRPPKHFDCARLVLKEEENQEYPEYIERSMTLYLSPHDEIETYTEGMKYRSQELAEKMIGVDRCCYYLKVDDQEAAITTTGDGWWGNFDELYRRDGKNRISDCVMIEIAMPEDQDFNDMKRMAEYFFKDMEPLIPKKQKKKEAPAR</sequence>
<proteinExistence type="predicted"/>
<dbReference type="HOGENOM" id="CLU_122417_0_0_9"/>
<reference evidence="1 3" key="1">
    <citation type="submission" date="2007-08" db="EMBL/GenBank/DDBJ databases">
        <title>Draft genome sequence of Clostridium leptum (DSM 753).</title>
        <authorList>
            <person name="Sudarsanam P."/>
            <person name="Ley R."/>
            <person name="Guruge J."/>
            <person name="Turnbaugh P.J."/>
            <person name="Mahowald M."/>
            <person name="Liep D."/>
            <person name="Gordon J."/>
        </authorList>
    </citation>
    <scope>NUCLEOTIDE SEQUENCE [LARGE SCALE GENOMIC DNA]</scope>
    <source>
        <strain evidence="1 3">DSM 753</strain>
    </source>
</reference>
<dbReference type="OrthoDB" id="1971971at2"/>
<accession>A7VZE2</accession>
<comment type="caution">
    <text evidence="1">The sequence shown here is derived from an EMBL/GenBank/DDBJ whole genome shotgun (WGS) entry which is preliminary data.</text>
</comment>
<dbReference type="Proteomes" id="UP000220611">
    <property type="component" value="Unassembled WGS sequence"/>
</dbReference>
<dbReference type="EMBL" id="NOXF01000011">
    <property type="protein sequence ID" value="PEQ23713.1"/>
    <property type="molecule type" value="Genomic_DNA"/>
</dbReference>
<evidence type="ECO:0000313" key="1">
    <source>
        <dbReference type="EMBL" id="EDO59285.1"/>
    </source>
</evidence>
<reference evidence="1 3" key="2">
    <citation type="submission" date="2007-08" db="EMBL/GenBank/DDBJ databases">
        <authorList>
            <person name="Fulton L."/>
            <person name="Clifton S."/>
            <person name="Fulton B."/>
            <person name="Xu J."/>
            <person name="Minx P."/>
            <person name="Pepin K.H."/>
            <person name="Johnson M."/>
            <person name="Thiruvilangam P."/>
            <person name="Bhonagiri V."/>
            <person name="Nash W.E."/>
            <person name="Wang C."/>
            <person name="Mardis E.R."/>
            <person name="Wilson R.K."/>
        </authorList>
    </citation>
    <scope>NUCLEOTIDE SEQUENCE [LARGE SCALE GENOMIC DNA]</scope>
    <source>
        <strain evidence="1 3">DSM 753</strain>
    </source>
</reference>
<dbReference type="eggNOG" id="ENOG5033JZA">
    <property type="taxonomic scope" value="Bacteria"/>
</dbReference>
<reference evidence="2 4" key="3">
    <citation type="submission" date="2017-07" db="EMBL/GenBank/DDBJ databases">
        <title>Prevalence of linear plasmids in Cutibacterium (Propionibacterium) acnes isolates obtained from prostatic tissue.</title>
        <authorList>
            <person name="Davidsson S."/>
            <person name="Carlsson J."/>
            <person name="Molling P."/>
            <person name="Andren O."/>
            <person name="Andersson S.-O."/>
            <person name="Brzuszkiewicz E."/>
            <person name="Poehlein A."/>
            <person name="Al-Zeer M."/>
            <person name="Brinkmann V."/>
            <person name="Scavenius C."/>
            <person name="Nazipi S."/>
            <person name="Soderquist B."/>
            <person name="Bruggemann H."/>
        </authorList>
    </citation>
    <scope>NUCLEOTIDE SEQUENCE [LARGE SCALE GENOMIC DNA]</scope>
    <source>
        <strain evidence="2 4">DSM 753</strain>
    </source>
</reference>
<dbReference type="AlphaFoldDB" id="A7VZE2"/>
<dbReference type="EMBL" id="ABCB02000022">
    <property type="protein sequence ID" value="EDO59285.1"/>
    <property type="molecule type" value="Genomic_DNA"/>
</dbReference>
<name>A7VZE2_9FIRM</name>
<evidence type="ECO:0000313" key="3">
    <source>
        <dbReference type="Proteomes" id="UP000003490"/>
    </source>
</evidence>
<keyword evidence="4" id="KW-1185">Reference proteome</keyword>
<protein>
    <submittedName>
        <fullName evidence="1">Uncharacterized protein</fullName>
    </submittedName>
</protein>
<gene>
    <name evidence="2" type="ORF">CH238_12105</name>
    <name evidence="1" type="ORF">CLOLEP_03973</name>
</gene>
<dbReference type="Proteomes" id="UP000003490">
    <property type="component" value="Unassembled WGS sequence"/>
</dbReference>
<evidence type="ECO:0000313" key="4">
    <source>
        <dbReference type="Proteomes" id="UP000220611"/>
    </source>
</evidence>